<evidence type="ECO:0000313" key="3">
    <source>
        <dbReference type="Proteomes" id="UP000281553"/>
    </source>
</evidence>
<organism evidence="2 3">
    <name type="scientific">Dibothriocephalus latus</name>
    <name type="common">Fish tapeworm</name>
    <name type="synonym">Diphyllobothrium latum</name>
    <dbReference type="NCBI Taxonomy" id="60516"/>
    <lineage>
        <taxon>Eukaryota</taxon>
        <taxon>Metazoa</taxon>
        <taxon>Spiralia</taxon>
        <taxon>Lophotrochozoa</taxon>
        <taxon>Platyhelminthes</taxon>
        <taxon>Cestoda</taxon>
        <taxon>Eucestoda</taxon>
        <taxon>Diphyllobothriidea</taxon>
        <taxon>Diphyllobothriidae</taxon>
        <taxon>Dibothriocephalus</taxon>
    </lineage>
</organism>
<dbReference type="EMBL" id="UYRU01043825">
    <property type="protein sequence ID" value="VDK84003.1"/>
    <property type="molecule type" value="Genomic_DNA"/>
</dbReference>
<dbReference type="AlphaFoldDB" id="A0A3P6TLA5"/>
<keyword evidence="1" id="KW-0472">Membrane</keyword>
<keyword evidence="3" id="KW-1185">Reference proteome</keyword>
<proteinExistence type="predicted"/>
<evidence type="ECO:0000256" key="1">
    <source>
        <dbReference type="SAM" id="Phobius"/>
    </source>
</evidence>
<dbReference type="OrthoDB" id="6251946at2759"/>
<protein>
    <submittedName>
        <fullName evidence="2">Uncharacterized protein</fullName>
    </submittedName>
</protein>
<keyword evidence="1" id="KW-1133">Transmembrane helix</keyword>
<feature type="transmembrane region" description="Helical" evidence="1">
    <location>
        <begin position="6"/>
        <end position="25"/>
    </location>
</feature>
<accession>A0A3P6TLA5</accession>
<name>A0A3P6TLA5_DIBLA</name>
<reference evidence="2 3" key="1">
    <citation type="submission" date="2018-11" db="EMBL/GenBank/DDBJ databases">
        <authorList>
            <consortium name="Pathogen Informatics"/>
        </authorList>
    </citation>
    <scope>NUCLEOTIDE SEQUENCE [LARGE SCALE GENOMIC DNA]</scope>
</reference>
<keyword evidence="1" id="KW-0812">Transmembrane</keyword>
<evidence type="ECO:0000313" key="2">
    <source>
        <dbReference type="EMBL" id="VDK84003.1"/>
    </source>
</evidence>
<sequence length="116" mass="12560">MVCIVTSLIASSIFCCVVFTVFLLYRRCASSYAGLSSLCQAGSGGGGSNNNRVNASPALLTSFLTPCYLDLRPVEATNSTMLFRGLEIKNDFNQDILPKEDEEEGTPRIEIATQLI</sequence>
<gene>
    <name evidence="2" type="ORF">DILT_LOCUS3538</name>
</gene>
<dbReference type="Proteomes" id="UP000281553">
    <property type="component" value="Unassembled WGS sequence"/>
</dbReference>